<keyword evidence="4" id="KW-0670">Pyruvate</keyword>
<organism evidence="4 5">
    <name type="scientific">Thalassotalea agarivorans</name>
    <name type="common">Thalassomonas agarivorans</name>
    <dbReference type="NCBI Taxonomy" id="349064"/>
    <lineage>
        <taxon>Bacteria</taxon>
        <taxon>Pseudomonadati</taxon>
        <taxon>Pseudomonadota</taxon>
        <taxon>Gammaproteobacteria</taxon>
        <taxon>Alteromonadales</taxon>
        <taxon>Colwelliaceae</taxon>
        <taxon>Thalassotalea</taxon>
    </lineage>
</organism>
<gene>
    <name evidence="4" type="ORF">SAMN05660429_01676</name>
</gene>
<dbReference type="GO" id="GO:0006559">
    <property type="term" value="P:L-phenylalanine catabolic process"/>
    <property type="evidence" value="ECO:0007669"/>
    <property type="project" value="TreeGrafter"/>
</dbReference>
<dbReference type="PROSITE" id="PS50405">
    <property type="entry name" value="GST_CTER"/>
    <property type="match status" value="1"/>
</dbReference>
<dbReference type="InterPro" id="IPR005955">
    <property type="entry name" value="GST_Zeta"/>
</dbReference>
<dbReference type="InterPro" id="IPR040079">
    <property type="entry name" value="Glutathione_S-Trfase"/>
</dbReference>
<dbReference type="Pfam" id="PF13409">
    <property type="entry name" value="GST_N_2"/>
    <property type="match status" value="1"/>
</dbReference>
<reference evidence="4 5" key="1">
    <citation type="submission" date="2016-10" db="EMBL/GenBank/DDBJ databases">
        <authorList>
            <person name="de Groot N.N."/>
        </authorList>
    </citation>
    <scope>NUCLEOTIDE SEQUENCE [LARGE SCALE GENOMIC DNA]</scope>
    <source>
        <strain evidence="4 5">DSM 19706</strain>
    </source>
</reference>
<accession>A0A1I0E0W6</accession>
<dbReference type="Proteomes" id="UP000199308">
    <property type="component" value="Unassembled WGS sequence"/>
</dbReference>
<dbReference type="InterPro" id="IPR036249">
    <property type="entry name" value="Thioredoxin-like_sf"/>
</dbReference>
<protein>
    <submittedName>
        <fullName evidence="4">Maleylpyruvate isomerase</fullName>
    </submittedName>
</protein>
<dbReference type="InterPro" id="IPR036282">
    <property type="entry name" value="Glutathione-S-Trfase_C_sf"/>
</dbReference>
<feature type="domain" description="GST C-terminal" evidence="3">
    <location>
        <begin position="84"/>
        <end position="204"/>
    </location>
</feature>
<evidence type="ECO:0000259" key="3">
    <source>
        <dbReference type="PROSITE" id="PS50405"/>
    </source>
</evidence>
<dbReference type="NCBIfam" id="TIGR01262">
    <property type="entry name" value="maiA"/>
    <property type="match status" value="1"/>
</dbReference>
<dbReference type="PANTHER" id="PTHR42673">
    <property type="entry name" value="MALEYLACETOACETATE ISOMERASE"/>
    <property type="match status" value="1"/>
</dbReference>
<dbReference type="CDD" id="cd03042">
    <property type="entry name" value="GST_N_Zeta"/>
    <property type="match status" value="1"/>
</dbReference>
<dbReference type="PROSITE" id="PS50404">
    <property type="entry name" value="GST_NTER"/>
    <property type="match status" value="1"/>
</dbReference>
<comment type="similarity">
    <text evidence="1">Belongs to the GST superfamily. Zeta family.</text>
</comment>
<proteinExistence type="inferred from homology"/>
<dbReference type="SFLD" id="SFLDG00358">
    <property type="entry name" value="Main_(cytGST)"/>
    <property type="match status" value="1"/>
</dbReference>
<dbReference type="Gene3D" id="3.40.30.10">
    <property type="entry name" value="Glutaredoxin"/>
    <property type="match status" value="1"/>
</dbReference>
<dbReference type="GO" id="GO:0016034">
    <property type="term" value="F:maleylacetoacetate isomerase activity"/>
    <property type="evidence" value="ECO:0007669"/>
    <property type="project" value="TreeGrafter"/>
</dbReference>
<evidence type="ECO:0000313" key="5">
    <source>
        <dbReference type="Proteomes" id="UP000199308"/>
    </source>
</evidence>
<dbReference type="CDD" id="cd03191">
    <property type="entry name" value="GST_C_Zeta"/>
    <property type="match status" value="1"/>
</dbReference>
<dbReference type="GO" id="GO:0005737">
    <property type="term" value="C:cytoplasm"/>
    <property type="evidence" value="ECO:0007669"/>
    <property type="project" value="InterPro"/>
</dbReference>
<feature type="domain" description="GST N-terminal" evidence="2">
    <location>
        <begin position="1"/>
        <end position="79"/>
    </location>
</feature>
<dbReference type="EMBL" id="FOHK01000007">
    <property type="protein sequence ID" value="SET38353.1"/>
    <property type="molecule type" value="Genomic_DNA"/>
</dbReference>
<dbReference type="Gene3D" id="1.20.1050.10">
    <property type="match status" value="1"/>
</dbReference>
<dbReference type="RefSeq" id="WP_093329202.1">
    <property type="nucleotide sequence ID" value="NZ_AP027363.1"/>
</dbReference>
<dbReference type="SFLD" id="SFLDS00019">
    <property type="entry name" value="Glutathione_Transferase_(cytos"/>
    <property type="match status" value="1"/>
</dbReference>
<dbReference type="STRING" id="349064.SAMN05660429_01676"/>
<dbReference type="OrthoDB" id="509852at2"/>
<dbReference type="InterPro" id="IPR034333">
    <property type="entry name" value="GST_Zeta_N"/>
</dbReference>
<dbReference type="GO" id="GO:0004364">
    <property type="term" value="F:glutathione transferase activity"/>
    <property type="evidence" value="ECO:0007669"/>
    <property type="project" value="TreeGrafter"/>
</dbReference>
<dbReference type="InterPro" id="IPR010987">
    <property type="entry name" value="Glutathione-S-Trfase_C-like"/>
</dbReference>
<dbReference type="PANTHER" id="PTHR42673:SF21">
    <property type="entry name" value="GLUTATHIONE S-TRANSFERASE YFCF"/>
    <property type="match status" value="1"/>
</dbReference>
<name>A0A1I0E0W6_THASX</name>
<dbReference type="InterPro" id="IPR034330">
    <property type="entry name" value="GST_Zeta_C"/>
</dbReference>
<dbReference type="SUPFAM" id="SSF47616">
    <property type="entry name" value="GST C-terminal domain-like"/>
    <property type="match status" value="1"/>
</dbReference>
<sequence length="204" mass="22988">MKLYDYSKSSAAYRLRIALNLKGLDYEKVNVNLLHGEQKGDDYKALNPQGLVPALEDKTLYTQSLAILEYLEEAYPQTPLLPNNLADKTQVRALALSIACDIHPLNNLRVLKYLTVDMALSEEQKMQWYHHWISEGFTALEKQLAETAGTFSFGDAPSIVDVCLVPQVFNANRFKVPMDAFPTIKRIVAQCETLEAFKLAHPDA</sequence>
<keyword evidence="4" id="KW-0413">Isomerase</keyword>
<evidence type="ECO:0000259" key="2">
    <source>
        <dbReference type="PROSITE" id="PS50404"/>
    </source>
</evidence>
<evidence type="ECO:0000256" key="1">
    <source>
        <dbReference type="ARBA" id="ARBA00010007"/>
    </source>
</evidence>
<dbReference type="FunFam" id="1.20.1050.10:FF:000017">
    <property type="entry name" value="Maleylacetoacetate isomerase"/>
    <property type="match status" value="1"/>
</dbReference>
<dbReference type="AlphaFoldDB" id="A0A1I0E0W6"/>
<dbReference type="Pfam" id="PF13410">
    <property type="entry name" value="GST_C_2"/>
    <property type="match status" value="1"/>
</dbReference>
<dbReference type="GO" id="GO:0006749">
    <property type="term" value="P:glutathione metabolic process"/>
    <property type="evidence" value="ECO:0007669"/>
    <property type="project" value="TreeGrafter"/>
</dbReference>
<evidence type="ECO:0000313" key="4">
    <source>
        <dbReference type="EMBL" id="SET38353.1"/>
    </source>
</evidence>
<keyword evidence="5" id="KW-1185">Reference proteome</keyword>
<dbReference type="InterPro" id="IPR004045">
    <property type="entry name" value="Glutathione_S-Trfase_N"/>
</dbReference>
<dbReference type="SUPFAM" id="SSF52833">
    <property type="entry name" value="Thioredoxin-like"/>
    <property type="match status" value="1"/>
</dbReference>